<organism evidence="1 2">
    <name type="scientific">Dendrobium thyrsiflorum</name>
    <name type="common">Pinecone-like raceme dendrobium</name>
    <name type="synonym">Orchid</name>
    <dbReference type="NCBI Taxonomy" id="117978"/>
    <lineage>
        <taxon>Eukaryota</taxon>
        <taxon>Viridiplantae</taxon>
        <taxon>Streptophyta</taxon>
        <taxon>Embryophyta</taxon>
        <taxon>Tracheophyta</taxon>
        <taxon>Spermatophyta</taxon>
        <taxon>Magnoliopsida</taxon>
        <taxon>Liliopsida</taxon>
        <taxon>Asparagales</taxon>
        <taxon>Orchidaceae</taxon>
        <taxon>Epidendroideae</taxon>
        <taxon>Malaxideae</taxon>
        <taxon>Dendrobiinae</taxon>
        <taxon>Dendrobium</taxon>
    </lineage>
</organism>
<accession>A0ABD0UKA2</accession>
<dbReference type="AlphaFoldDB" id="A0ABD0UKA2"/>
<dbReference type="Proteomes" id="UP001552299">
    <property type="component" value="Unassembled WGS sequence"/>
</dbReference>
<name>A0ABD0UKA2_DENTH</name>
<sequence>MTTEFPQLRTITQNTPDIKITIDAIAAVNSPLDPKDIILYPLNDFLSQYQAAKTFIRTNLQLISQYGFYSLLRHEEINPNIEAAQDLHTLQNIVPHATLIVARPMVELATLTLLQTDVANLATHAKAG</sequence>
<comment type="caution">
    <text evidence="1">The sequence shown here is derived from an EMBL/GenBank/DDBJ whole genome shotgun (WGS) entry which is preliminary data.</text>
</comment>
<dbReference type="EMBL" id="JANQDX010000013">
    <property type="protein sequence ID" value="KAL0913199.1"/>
    <property type="molecule type" value="Genomic_DNA"/>
</dbReference>
<reference evidence="1 2" key="1">
    <citation type="journal article" date="2024" name="Plant Biotechnol. J.">
        <title>Dendrobium thyrsiflorum genome and its molecular insights into genes involved in important horticultural traits.</title>
        <authorList>
            <person name="Chen B."/>
            <person name="Wang J.Y."/>
            <person name="Zheng P.J."/>
            <person name="Li K.L."/>
            <person name="Liang Y.M."/>
            <person name="Chen X.F."/>
            <person name="Zhang C."/>
            <person name="Zhao X."/>
            <person name="He X."/>
            <person name="Zhang G.Q."/>
            <person name="Liu Z.J."/>
            <person name="Xu Q."/>
        </authorList>
    </citation>
    <scope>NUCLEOTIDE SEQUENCE [LARGE SCALE GENOMIC DNA]</scope>
    <source>
        <strain evidence="1">GZMU011</strain>
    </source>
</reference>
<protein>
    <submittedName>
        <fullName evidence="1">Uncharacterized protein</fullName>
    </submittedName>
</protein>
<keyword evidence="2" id="KW-1185">Reference proteome</keyword>
<evidence type="ECO:0000313" key="1">
    <source>
        <dbReference type="EMBL" id="KAL0913199.1"/>
    </source>
</evidence>
<proteinExistence type="predicted"/>
<evidence type="ECO:0000313" key="2">
    <source>
        <dbReference type="Proteomes" id="UP001552299"/>
    </source>
</evidence>
<gene>
    <name evidence="1" type="ORF">M5K25_016643</name>
</gene>